<name>A0A380AGE6_9GAMM</name>
<dbReference type="Pfam" id="PF12261">
    <property type="entry name" value="T_hemolysin"/>
    <property type="match status" value="1"/>
</dbReference>
<evidence type="ECO:0000313" key="3">
    <source>
        <dbReference type="Proteomes" id="UP000254069"/>
    </source>
</evidence>
<evidence type="ECO:0000256" key="1">
    <source>
        <dbReference type="SAM" id="MobiDB-lite"/>
    </source>
</evidence>
<reference evidence="2 3" key="1">
    <citation type="submission" date="2018-06" db="EMBL/GenBank/DDBJ databases">
        <authorList>
            <consortium name="Pathogen Informatics"/>
            <person name="Doyle S."/>
        </authorList>
    </citation>
    <scope>NUCLEOTIDE SEQUENCE [LARGE SCALE GENOMIC DNA]</scope>
    <source>
        <strain evidence="2 3">NCTC10738</strain>
    </source>
</reference>
<dbReference type="AlphaFoldDB" id="A0A380AGE6"/>
<feature type="region of interest" description="Disordered" evidence="1">
    <location>
        <begin position="1"/>
        <end position="24"/>
    </location>
</feature>
<dbReference type="Proteomes" id="UP000254069">
    <property type="component" value="Unassembled WGS sequence"/>
</dbReference>
<proteinExistence type="predicted"/>
<dbReference type="RefSeq" id="WP_115389900.1">
    <property type="nucleotide sequence ID" value="NZ_JADZHC010000063.1"/>
</dbReference>
<sequence length="239" mass="26683">MVKQFPLSALEKDVPSSANPPHSLPECRLFHEQAEGRTEVEDYIAAKYFQVHGAKLKEFLPFLLQLSMKGQPKGAFGLRAGCYYPLFLEQYLKAPIEQQVALLTKRPVDRASLVEVGNLALTNKSSGPLLLVLLAATLARAGFEYMVFTVTEQVEALMKLLGFSPMLLCSADPERLEGGSAIWGNYYRNNPRVMIGDLRLAQEVIETSPRLRRLAQRHESDISTMAAELAYARTREPSL</sequence>
<organism evidence="2 3">
    <name type="scientific">Shewanella algae</name>
    <dbReference type="NCBI Taxonomy" id="38313"/>
    <lineage>
        <taxon>Bacteria</taxon>
        <taxon>Pseudomonadati</taxon>
        <taxon>Pseudomonadota</taxon>
        <taxon>Gammaproteobacteria</taxon>
        <taxon>Alteromonadales</taxon>
        <taxon>Shewanellaceae</taxon>
        <taxon>Shewanella</taxon>
    </lineage>
</organism>
<evidence type="ECO:0000313" key="2">
    <source>
        <dbReference type="EMBL" id="SUI80163.1"/>
    </source>
</evidence>
<gene>
    <name evidence="2" type="ORF">NCTC10738_02761</name>
</gene>
<dbReference type="InterPro" id="IPR022050">
    <property type="entry name" value="T_hemolysin"/>
</dbReference>
<dbReference type="EMBL" id="UGYO01000001">
    <property type="protein sequence ID" value="SUI80163.1"/>
    <property type="molecule type" value="Genomic_DNA"/>
</dbReference>
<keyword evidence="3" id="KW-1185">Reference proteome</keyword>
<accession>A0A380AGE6</accession>
<protein>
    <submittedName>
        <fullName evidence="2">Thermostable hemolysin</fullName>
    </submittedName>
</protein>